<gene>
    <name evidence="3" type="ORF">EZMO1_4185</name>
</gene>
<dbReference type="InterPro" id="IPR054075">
    <property type="entry name" value="Gp53-like_C"/>
</dbReference>
<dbReference type="OrthoDB" id="9810174at2"/>
<dbReference type="RefSeq" id="WP_061509712.1">
    <property type="nucleotide sequence ID" value="NZ_CP013251.1"/>
</dbReference>
<feature type="region of interest" description="Disordered" evidence="1">
    <location>
        <begin position="382"/>
        <end position="406"/>
    </location>
</feature>
<dbReference type="Proteomes" id="UP000071065">
    <property type="component" value="Chromosome"/>
</dbReference>
<reference evidence="3 4" key="1">
    <citation type="journal article" date="2016" name="Front. Microbiol.">
        <title>Genomic Insight into the Host-Endosymbiont Relationship of Endozoicomonas montiporae CL-33(T) with its Coral Host.</title>
        <authorList>
            <person name="Ding J.-Y."/>
            <person name="Shiu J.-H."/>
            <person name="Chen W.-M."/>
            <person name="Chiang Y.-R."/>
            <person name="Tang S.-L."/>
        </authorList>
    </citation>
    <scope>NUCLEOTIDE SEQUENCE [LARGE SCALE GENOMIC DNA]</scope>
    <source>
        <strain evidence="3 4">CL-33</strain>
    </source>
</reference>
<dbReference type="Gene3D" id="2.60.40.3940">
    <property type="match status" value="1"/>
</dbReference>
<evidence type="ECO:0000313" key="4">
    <source>
        <dbReference type="Proteomes" id="UP000071065"/>
    </source>
</evidence>
<accession>A0A142BH83</accession>
<feature type="compositionally biased region" description="Polar residues" evidence="1">
    <location>
        <begin position="383"/>
        <end position="406"/>
    </location>
</feature>
<feature type="domain" description="Putative tail fiber protein gp53-like C-terminal" evidence="2">
    <location>
        <begin position="480"/>
        <end position="560"/>
    </location>
</feature>
<name>A0A142BH83_9GAMM</name>
<dbReference type="EMBL" id="CP013251">
    <property type="protein sequence ID" value="AMO58109.1"/>
    <property type="molecule type" value="Genomic_DNA"/>
</dbReference>
<evidence type="ECO:0000313" key="3">
    <source>
        <dbReference type="EMBL" id="AMO58109.1"/>
    </source>
</evidence>
<dbReference type="Pfam" id="PF21882">
    <property type="entry name" value="Gp53-like_C"/>
    <property type="match status" value="1"/>
</dbReference>
<dbReference type="KEGG" id="emp:EZMO1_4185"/>
<evidence type="ECO:0000259" key="2">
    <source>
        <dbReference type="Pfam" id="PF21882"/>
    </source>
</evidence>
<proteinExistence type="predicted"/>
<dbReference type="STRING" id="570277.EZMO1_4185"/>
<protein>
    <submittedName>
        <fullName evidence="3">Putative bacteriophage tail fiber protein</fullName>
    </submittedName>
</protein>
<organism evidence="3 4">
    <name type="scientific">Endozoicomonas montiporae CL-33</name>
    <dbReference type="NCBI Taxonomy" id="570277"/>
    <lineage>
        <taxon>Bacteria</taxon>
        <taxon>Pseudomonadati</taxon>
        <taxon>Pseudomonadota</taxon>
        <taxon>Gammaproteobacteria</taxon>
        <taxon>Oceanospirillales</taxon>
        <taxon>Endozoicomonadaceae</taxon>
        <taxon>Endozoicomonas</taxon>
    </lineage>
</organism>
<dbReference type="PATRIC" id="fig|570277.3.peg.4499"/>
<sequence>MSMMIHQSGIDAAINAQADGFSGATLSYVDLFDGNNKIKRLDLVGVQVIEPSRVYVVAQDSTTESYDVTKMDFITDGGVLFATVQHDDGSVIQSKGSTTTLILAEQLNLSAAPGSVAPSGDVSIYAPQATESLLGTAEIATQDEANGTTDDTRFITPKKLYNRTATTSRRGVVELATQSETDAGTSTSRVITAATLKSRLASFTRNATETIKGFVEIATQTEANGGTDDTKVITPKKLNSRTATESRRGVAEVATQAEANAGTDDSRIITPKKLWSILTSKFARIDVRPKFSQGINTGGKPIFFSESGDSNIDHIWHDDAGNVYHFVSDGELNQTGSANIKVGGIQLSSGARVTAISDSATSTSKTTLATSYAVDVARDDGTRQATESTRGQAEIATQSEVDAGTTHTRMVTPKTLASRLNSFARNATESIKGFVEIATQAEVNAGTNDSNAVTPKKLRAGFSYNFSSDHGYMALPSWLGGFIFQWGISVTGADGTSVVTFPVTFPTSTFITLMNSFEARFVSTDTYTSIGEYTQTSAKFYIARNNSGVIIGLRWFAIGH</sequence>
<evidence type="ECO:0000256" key="1">
    <source>
        <dbReference type="SAM" id="MobiDB-lite"/>
    </source>
</evidence>
<dbReference type="AlphaFoldDB" id="A0A142BH83"/>